<accession>A0A4Y2KLY1</accession>
<comment type="caution">
    <text evidence="1">The sequence shown here is derived from an EMBL/GenBank/DDBJ whole genome shotgun (WGS) entry which is preliminary data.</text>
</comment>
<gene>
    <name evidence="1" type="ORF">AVEN_19017_1</name>
</gene>
<organism evidence="1 2">
    <name type="scientific">Araneus ventricosus</name>
    <name type="common">Orbweaver spider</name>
    <name type="synonym">Epeira ventricosa</name>
    <dbReference type="NCBI Taxonomy" id="182803"/>
    <lineage>
        <taxon>Eukaryota</taxon>
        <taxon>Metazoa</taxon>
        <taxon>Ecdysozoa</taxon>
        <taxon>Arthropoda</taxon>
        <taxon>Chelicerata</taxon>
        <taxon>Arachnida</taxon>
        <taxon>Araneae</taxon>
        <taxon>Araneomorphae</taxon>
        <taxon>Entelegynae</taxon>
        <taxon>Araneoidea</taxon>
        <taxon>Araneidae</taxon>
        <taxon>Araneus</taxon>
    </lineage>
</organism>
<dbReference type="SUPFAM" id="SSF56672">
    <property type="entry name" value="DNA/RNA polymerases"/>
    <property type="match status" value="1"/>
</dbReference>
<evidence type="ECO:0000313" key="1">
    <source>
        <dbReference type="EMBL" id="GBN02403.1"/>
    </source>
</evidence>
<dbReference type="Gene3D" id="3.90.1600.10">
    <property type="entry name" value="Palm domain of DNA polymerase"/>
    <property type="match status" value="1"/>
</dbReference>
<dbReference type="PANTHER" id="PTHR31511">
    <property type="entry name" value="PROTEIN CBG23764"/>
    <property type="match status" value="1"/>
</dbReference>
<dbReference type="OrthoDB" id="6433445at2759"/>
<dbReference type="Proteomes" id="UP000499080">
    <property type="component" value="Unassembled WGS sequence"/>
</dbReference>
<keyword evidence="2" id="KW-1185">Reference proteome</keyword>
<dbReference type="InterPro" id="IPR043502">
    <property type="entry name" value="DNA/RNA_pol_sf"/>
</dbReference>
<dbReference type="InterPro" id="IPR023211">
    <property type="entry name" value="DNA_pol_palm_dom_sf"/>
</dbReference>
<reference evidence="1 2" key="1">
    <citation type="journal article" date="2019" name="Sci. Rep.">
        <title>Orb-weaving spider Araneus ventricosus genome elucidates the spidroin gene catalogue.</title>
        <authorList>
            <person name="Kono N."/>
            <person name="Nakamura H."/>
            <person name="Ohtoshi R."/>
            <person name="Moran D.A.P."/>
            <person name="Shinohara A."/>
            <person name="Yoshida Y."/>
            <person name="Fujiwara M."/>
            <person name="Mori M."/>
            <person name="Tomita M."/>
            <person name="Arakawa K."/>
        </authorList>
    </citation>
    <scope>NUCLEOTIDE SEQUENCE [LARGE SCALE GENOMIC DNA]</scope>
</reference>
<protein>
    <recommendedName>
        <fullName evidence="3">DNA-directed DNA polymerase</fullName>
    </recommendedName>
</protein>
<dbReference type="AlphaFoldDB" id="A0A4Y2KLY1"/>
<name>A0A4Y2KLY1_ARAVE</name>
<sequence length="279" mass="32909">MTITHNILSPTALSILNMMNVQPASKSENLVPNLCNKQNYVLHYKNLRLYISLGLKLIKIHRVMKFTQHCWLKDYINFNTEQRKQAKAAFEKDFFKQLSNAVYGKTMENLRNRVKVDIVQTKKRAEKLVASPVFHAFTIFDENLVAVQRKLIKLCLNRPIQVGFVILELSKVLMYDFHYTVIMKKYGDKARLLFTDTDSLCYEITTGDLNKDLERMKKYFDFSDYPKDYPLYNDENKKKIGYFKDELNGQPCLEFIGLRSKMYSILSERDEKKNSQRHL</sequence>
<evidence type="ECO:0008006" key="3">
    <source>
        <dbReference type="Google" id="ProtNLM"/>
    </source>
</evidence>
<evidence type="ECO:0000313" key="2">
    <source>
        <dbReference type="Proteomes" id="UP000499080"/>
    </source>
</evidence>
<proteinExistence type="predicted"/>
<dbReference type="GO" id="GO:0071897">
    <property type="term" value="P:DNA biosynthetic process"/>
    <property type="evidence" value="ECO:0007669"/>
    <property type="project" value="UniProtKB-ARBA"/>
</dbReference>
<dbReference type="EMBL" id="BGPR01004698">
    <property type="protein sequence ID" value="GBN02403.1"/>
    <property type="molecule type" value="Genomic_DNA"/>
</dbReference>
<dbReference type="PANTHER" id="PTHR31511:SF12">
    <property type="entry name" value="RHO TERMINATION FACTOR N-TERMINAL DOMAIN-CONTAINING PROTEIN"/>
    <property type="match status" value="1"/>
</dbReference>